<protein>
    <recommendedName>
        <fullName evidence="2">Anti-sigma factor antagonist</fullName>
    </recommendedName>
</protein>
<dbReference type="AlphaFoldDB" id="A0A8J3SAB9"/>
<sequence>MSARLSITEIRQDDPACTVLVLSGDLDTLAALLLDLQVETAIFCGRVRVIIDAHDLVFCDSAGLRALLAGLRKAVEAGGWLCLIGVHGAFERVLRLTGLEAALPIEADLTAALTRTFGIDAQAAG</sequence>
<evidence type="ECO:0000256" key="2">
    <source>
        <dbReference type="RuleBase" id="RU003749"/>
    </source>
</evidence>
<evidence type="ECO:0000256" key="1">
    <source>
        <dbReference type="ARBA" id="ARBA00009013"/>
    </source>
</evidence>
<feature type="domain" description="STAS" evidence="3">
    <location>
        <begin position="19"/>
        <end position="116"/>
    </location>
</feature>
<accession>A0A8J3SAB9</accession>
<keyword evidence="5" id="KW-1185">Reference proteome</keyword>
<dbReference type="Pfam" id="PF01740">
    <property type="entry name" value="STAS"/>
    <property type="match status" value="1"/>
</dbReference>
<dbReference type="InterPro" id="IPR036513">
    <property type="entry name" value="STAS_dom_sf"/>
</dbReference>
<dbReference type="NCBIfam" id="TIGR00377">
    <property type="entry name" value="ant_ant_sig"/>
    <property type="match status" value="1"/>
</dbReference>
<dbReference type="RefSeq" id="WP_189244017.1">
    <property type="nucleotide sequence ID" value="NZ_BMQP01000064.1"/>
</dbReference>
<dbReference type="Proteomes" id="UP000655044">
    <property type="component" value="Unassembled WGS sequence"/>
</dbReference>
<dbReference type="InterPro" id="IPR002645">
    <property type="entry name" value="STAS_dom"/>
</dbReference>
<dbReference type="PANTHER" id="PTHR33495:SF2">
    <property type="entry name" value="ANTI-SIGMA FACTOR ANTAGONIST TM_1081-RELATED"/>
    <property type="match status" value="1"/>
</dbReference>
<dbReference type="CDD" id="cd07043">
    <property type="entry name" value="STAS_anti-anti-sigma_factors"/>
    <property type="match status" value="1"/>
</dbReference>
<comment type="similarity">
    <text evidence="1 2">Belongs to the anti-sigma-factor antagonist family.</text>
</comment>
<name>A0A8J3SAB9_PLARO</name>
<dbReference type="PROSITE" id="PS50801">
    <property type="entry name" value="STAS"/>
    <property type="match status" value="1"/>
</dbReference>
<evidence type="ECO:0000313" key="5">
    <source>
        <dbReference type="Proteomes" id="UP000655044"/>
    </source>
</evidence>
<dbReference type="Gene3D" id="3.30.750.24">
    <property type="entry name" value="STAS domain"/>
    <property type="match status" value="1"/>
</dbReference>
<evidence type="ECO:0000259" key="3">
    <source>
        <dbReference type="PROSITE" id="PS50801"/>
    </source>
</evidence>
<proteinExistence type="inferred from homology"/>
<dbReference type="GO" id="GO:0043856">
    <property type="term" value="F:anti-sigma factor antagonist activity"/>
    <property type="evidence" value="ECO:0007669"/>
    <property type="project" value="InterPro"/>
</dbReference>
<dbReference type="InterPro" id="IPR003658">
    <property type="entry name" value="Anti-sigma_ant"/>
</dbReference>
<organism evidence="4 5">
    <name type="scientific">Planobispora rosea</name>
    <dbReference type="NCBI Taxonomy" id="35762"/>
    <lineage>
        <taxon>Bacteria</taxon>
        <taxon>Bacillati</taxon>
        <taxon>Actinomycetota</taxon>
        <taxon>Actinomycetes</taxon>
        <taxon>Streptosporangiales</taxon>
        <taxon>Streptosporangiaceae</taxon>
        <taxon>Planobispora</taxon>
    </lineage>
</organism>
<dbReference type="PANTHER" id="PTHR33495">
    <property type="entry name" value="ANTI-SIGMA FACTOR ANTAGONIST TM_1081-RELATED-RELATED"/>
    <property type="match status" value="1"/>
</dbReference>
<comment type="caution">
    <text evidence="4">The sequence shown here is derived from an EMBL/GenBank/DDBJ whole genome shotgun (WGS) entry which is preliminary data.</text>
</comment>
<gene>
    <name evidence="4" type="ORF">Pro02_73680</name>
</gene>
<evidence type="ECO:0000313" key="4">
    <source>
        <dbReference type="EMBL" id="GIH88960.1"/>
    </source>
</evidence>
<dbReference type="EMBL" id="BOOI01000095">
    <property type="protein sequence ID" value="GIH88960.1"/>
    <property type="molecule type" value="Genomic_DNA"/>
</dbReference>
<dbReference type="SUPFAM" id="SSF52091">
    <property type="entry name" value="SpoIIaa-like"/>
    <property type="match status" value="1"/>
</dbReference>
<reference evidence="4" key="1">
    <citation type="submission" date="2021-01" db="EMBL/GenBank/DDBJ databases">
        <title>Whole genome shotgun sequence of Planobispora rosea NBRC 15558.</title>
        <authorList>
            <person name="Komaki H."/>
            <person name="Tamura T."/>
        </authorList>
    </citation>
    <scope>NUCLEOTIDE SEQUENCE</scope>
    <source>
        <strain evidence="4">NBRC 15558</strain>
    </source>
</reference>